<accession>A0A3B1DN43</accession>
<gene>
    <name evidence="1" type="ORF">MNBD_NITROSPIRAE02-1512</name>
</gene>
<dbReference type="AlphaFoldDB" id="A0A3B1DN43"/>
<protein>
    <submittedName>
        <fullName evidence="1">Uncharacterized protein</fullName>
    </submittedName>
</protein>
<dbReference type="EMBL" id="UOGH01000153">
    <property type="protein sequence ID" value="VAX30147.1"/>
    <property type="molecule type" value="Genomic_DNA"/>
</dbReference>
<proteinExistence type="predicted"/>
<name>A0A3B1DN43_9ZZZZ</name>
<sequence>MNPSLILIPASSPDSEVSFTLHPPGESDVKLKTVQGSSCLSFILPDVVLLLEQG</sequence>
<organism evidence="1">
    <name type="scientific">hydrothermal vent metagenome</name>
    <dbReference type="NCBI Taxonomy" id="652676"/>
    <lineage>
        <taxon>unclassified sequences</taxon>
        <taxon>metagenomes</taxon>
        <taxon>ecological metagenomes</taxon>
    </lineage>
</organism>
<evidence type="ECO:0000313" key="1">
    <source>
        <dbReference type="EMBL" id="VAX30147.1"/>
    </source>
</evidence>
<reference evidence="1" key="1">
    <citation type="submission" date="2018-06" db="EMBL/GenBank/DDBJ databases">
        <authorList>
            <person name="Zhirakovskaya E."/>
        </authorList>
    </citation>
    <scope>NUCLEOTIDE SEQUENCE</scope>
</reference>